<feature type="compositionally biased region" description="Acidic residues" evidence="5">
    <location>
        <begin position="204"/>
        <end position="214"/>
    </location>
</feature>
<feature type="region of interest" description="Disordered" evidence="5">
    <location>
        <begin position="187"/>
        <end position="223"/>
    </location>
</feature>
<dbReference type="InterPro" id="IPR036390">
    <property type="entry name" value="WH_DNA-bd_sf"/>
</dbReference>
<dbReference type="SUPFAM" id="SSF46785">
    <property type="entry name" value="Winged helix' DNA-binding domain"/>
    <property type="match status" value="2"/>
</dbReference>
<evidence type="ECO:0000256" key="1">
    <source>
        <dbReference type="ARBA" id="ARBA00022490"/>
    </source>
</evidence>
<evidence type="ECO:0000313" key="7">
    <source>
        <dbReference type="Proteomes" id="UP000184485"/>
    </source>
</evidence>
<dbReference type="GO" id="GO:0051301">
    <property type="term" value="P:cell division"/>
    <property type="evidence" value="ECO:0007669"/>
    <property type="project" value="UniProtKB-KW"/>
</dbReference>
<dbReference type="GO" id="GO:0051304">
    <property type="term" value="P:chromosome separation"/>
    <property type="evidence" value="ECO:0007669"/>
    <property type="project" value="InterPro"/>
</dbReference>
<evidence type="ECO:0000256" key="5">
    <source>
        <dbReference type="SAM" id="MobiDB-lite"/>
    </source>
</evidence>
<protein>
    <submittedName>
        <fullName evidence="6">Condensin subunit ScpB</fullName>
    </submittedName>
</protein>
<dbReference type="NCBIfam" id="TIGR00281">
    <property type="entry name" value="SMC-Scp complex subunit ScpB"/>
    <property type="match status" value="1"/>
</dbReference>
<evidence type="ECO:0000313" key="6">
    <source>
        <dbReference type="EMBL" id="SHG05250.1"/>
    </source>
</evidence>
<sequence length="223" mass="24230">MPEPAAITSLAPEAQRMALRMVEAILFASAAPLSASEIAARLPEGSDVASLIRELQHAYSGRGVNLVQVAGKWMFRTAGDLAFLLQREQEEPKKLSRAALETLAIIAYHQPVTRAEIEEIRGVSTSKGTLDVLLETGWLRMRGRRKTPGRPITYGTTEDFLVHFGLESVGDLPGLEELRGAGLLDGRIPPGFSVPEPRDAPDLTADEDPLDPEDLLPSGLRED</sequence>
<reference evidence="6 7" key="1">
    <citation type="submission" date="2016-11" db="EMBL/GenBank/DDBJ databases">
        <authorList>
            <person name="Jaros S."/>
            <person name="Januszkiewicz K."/>
            <person name="Wedrychowicz H."/>
        </authorList>
    </citation>
    <scope>NUCLEOTIDE SEQUENCE [LARGE SCALE GENOMIC DNA]</scope>
    <source>
        <strain evidence="6 7">DSM 19436</strain>
    </source>
</reference>
<evidence type="ECO:0000256" key="4">
    <source>
        <dbReference type="ARBA" id="ARBA00023306"/>
    </source>
</evidence>
<keyword evidence="2" id="KW-0132">Cell division</keyword>
<organism evidence="6 7">
    <name type="scientific">Kaistia soli DSM 19436</name>
    <dbReference type="NCBI Taxonomy" id="1122133"/>
    <lineage>
        <taxon>Bacteria</taxon>
        <taxon>Pseudomonadati</taxon>
        <taxon>Pseudomonadota</taxon>
        <taxon>Alphaproteobacteria</taxon>
        <taxon>Hyphomicrobiales</taxon>
        <taxon>Kaistiaceae</taxon>
        <taxon>Kaistia</taxon>
    </lineage>
</organism>
<dbReference type="AlphaFoldDB" id="A0A1M5GN85"/>
<dbReference type="RefSeq" id="WP_244540268.1">
    <property type="nucleotide sequence ID" value="NZ_FQUP01000003.1"/>
</dbReference>
<dbReference type="PANTHER" id="PTHR34298:SF2">
    <property type="entry name" value="SEGREGATION AND CONDENSATION PROTEIN B"/>
    <property type="match status" value="1"/>
</dbReference>
<proteinExistence type="predicted"/>
<keyword evidence="7" id="KW-1185">Reference proteome</keyword>
<keyword evidence="4" id="KW-0131">Cell cycle</keyword>
<dbReference type="EMBL" id="FQUP01000003">
    <property type="protein sequence ID" value="SHG05250.1"/>
    <property type="molecule type" value="Genomic_DNA"/>
</dbReference>
<evidence type="ECO:0000256" key="2">
    <source>
        <dbReference type="ARBA" id="ARBA00022618"/>
    </source>
</evidence>
<gene>
    <name evidence="6" type="ORF">SAMN02745157_3467</name>
</gene>
<dbReference type="InterPro" id="IPR005234">
    <property type="entry name" value="ScpB_csome_segregation"/>
</dbReference>
<dbReference type="STRING" id="1122133.SAMN02745157_3467"/>
<evidence type="ECO:0000256" key="3">
    <source>
        <dbReference type="ARBA" id="ARBA00022829"/>
    </source>
</evidence>
<keyword evidence="3" id="KW-0159">Chromosome partition</keyword>
<name>A0A1M5GN85_9HYPH</name>
<accession>A0A1M5GN85</accession>
<dbReference type="Gene3D" id="1.10.10.10">
    <property type="entry name" value="Winged helix-like DNA-binding domain superfamily/Winged helix DNA-binding domain"/>
    <property type="match status" value="2"/>
</dbReference>
<dbReference type="PANTHER" id="PTHR34298">
    <property type="entry name" value="SEGREGATION AND CONDENSATION PROTEIN B"/>
    <property type="match status" value="1"/>
</dbReference>
<dbReference type="Proteomes" id="UP000184485">
    <property type="component" value="Unassembled WGS sequence"/>
</dbReference>
<keyword evidence="1" id="KW-0963">Cytoplasm</keyword>
<dbReference type="Pfam" id="PF04079">
    <property type="entry name" value="SMC_ScpB"/>
    <property type="match status" value="1"/>
</dbReference>
<dbReference type="InterPro" id="IPR036388">
    <property type="entry name" value="WH-like_DNA-bd_sf"/>
</dbReference>